<dbReference type="InterPro" id="IPR036513">
    <property type="entry name" value="STAS_dom_sf"/>
</dbReference>
<keyword evidence="2" id="KW-1185">Reference proteome</keyword>
<evidence type="ECO:0000313" key="1">
    <source>
        <dbReference type="EMBL" id="AYA36058.1"/>
    </source>
</evidence>
<dbReference type="Proteomes" id="UP000262802">
    <property type="component" value="Chromosome"/>
</dbReference>
<dbReference type="KEGG" id="hyh:D3Y59_02680"/>
<dbReference type="AlphaFoldDB" id="A0A3B7QSS6"/>
<evidence type="ECO:0008006" key="3">
    <source>
        <dbReference type="Google" id="ProtNLM"/>
    </source>
</evidence>
<evidence type="ECO:0000313" key="2">
    <source>
        <dbReference type="Proteomes" id="UP000262802"/>
    </source>
</evidence>
<name>A0A3B7QSS6_9BACT</name>
<proteinExistence type="predicted"/>
<dbReference type="EMBL" id="CP032317">
    <property type="protein sequence ID" value="AYA36058.1"/>
    <property type="molecule type" value="Genomic_DNA"/>
</dbReference>
<dbReference type="OrthoDB" id="894187at2"/>
<dbReference type="SUPFAM" id="SSF52091">
    <property type="entry name" value="SpoIIaa-like"/>
    <property type="match status" value="1"/>
</dbReference>
<dbReference type="Gene3D" id="3.30.750.24">
    <property type="entry name" value="STAS domain"/>
    <property type="match status" value="1"/>
</dbReference>
<protein>
    <recommendedName>
        <fullName evidence="3">STAS domain-containing protein</fullName>
    </recommendedName>
</protein>
<reference evidence="1 2" key="1">
    <citation type="submission" date="2018-09" db="EMBL/GenBank/DDBJ databases">
        <title>Hymenobacter medium sp. nov., isolated from R2A medium.</title>
        <authorList>
            <person name="Yingchao G."/>
        </authorList>
    </citation>
    <scope>NUCLEOTIDE SEQUENCE [LARGE SCALE GENOMIC DNA]</scope>
    <source>
        <strain evidence="2">sh-6</strain>
    </source>
</reference>
<gene>
    <name evidence="1" type="ORF">D3Y59_02680</name>
</gene>
<organism evidence="1 2">
    <name type="scientific">Hymenobacter oligotrophus</name>
    <dbReference type="NCBI Taxonomy" id="2319843"/>
    <lineage>
        <taxon>Bacteria</taxon>
        <taxon>Pseudomonadati</taxon>
        <taxon>Bacteroidota</taxon>
        <taxon>Cytophagia</taxon>
        <taxon>Cytophagales</taxon>
        <taxon>Hymenobacteraceae</taxon>
        <taxon>Hymenobacter</taxon>
    </lineage>
</organism>
<sequence length="94" mass="10424">MDAVPAVQVARALERCPQQPRPLLLVDAANLKCLRHLGVSHVVSELLVLRKAGAEVWVRNASPALRNCLRLLKLDGVFHVHAEMHEPFLTTTSE</sequence>
<accession>A0A3B7QSS6</accession>